<dbReference type="PANTHER" id="PTHR34001">
    <property type="entry name" value="BLL7405 PROTEIN"/>
    <property type="match status" value="1"/>
</dbReference>
<dbReference type="SUPFAM" id="SSF56925">
    <property type="entry name" value="OMPA-like"/>
    <property type="match status" value="1"/>
</dbReference>
<dbReference type="PANTHER" id="PTHR34001:SF3">
    <property type="entry name" value="BLL7405 PROTEIN"/>
    <property type="match status" value="1"/>
</dbReference>
<dbReference type="InterPro" id="IPR027385">
    <property type="entry name" value="Beta-barrel_OMP"/>
</dbReference>
<keyword evidence="9" id="KW-1185">Reference proteome</keyword>
<comment type="caution">
    <text evidence="8">The sequence shown here is derived from an EMBL/GenBank/DDBJ whole genome shotgun (WGS) entry which is preliminary data.</text>
</comment>
<dbReference type="EMBL" id="JAAVLX010000009">
    <property type="protein sequence ID" value="NOJ43153.1"/>
    <property type="molecule type" value="Genomic_DNA"/>
</dbReference>
<comment type="similarity">
    <text evidence="5">Belongs to the Omp25/RopB family.</text>
</comment>
<organism evidence="8 9">
    <name type="scientific">Bradyrhizobium australiense</name>
    <dbReference type="NCBI Taxonomy" id="2721161"/>
    <lineage>
        <taxon>Bacteria</taxon>
        <taxon>Pseudomonadati</taxon>
        <taxon>Pseudomonadota</taxon>
        <taxon>Alphaproteobacteria</taxon>
        <taxon>Hyphomicrobiales</taxon>
        <taxon>Nitrobacteraceae</taxon>
        <taxon>Bradyrhizobium</taxon>
    </lineage>
</organism>
<protein>
    <submittedName>
        <fullName evidence="8">Porin family protein</fullName>
    </submittedName>
</protein>
<keyword evidence="3" id="KW-0472">Membrane</keyword>
<gene>
    <name evidence="8" type="ORF">HCN58_26890</name>
</gene>
<dbReference type="InterPro" id="IPR051692">
    <property type="entry name" value="OMP-like"/>
</dbReference>
<name>A0A7Y4LY40_9BRAD</name>
<evidence type="ECO:0000256" key="2">
    <source>
        <dbReference type="ARBA" id="ARBA00022729"/>
    </source>
</evidence>
<comment type="subcellular location">
    <subcellularLocation>
        <location evidence="1">Cell outer membrane</location>
    </subcellularLocation>
</comment>
<accession>A0A7Y4LY40</accession>
<evidence type="ECO:0000256" key="5">
    <source>
        <dbReference type="ARBA" id="ARBA00038306"/>
    </source>
</evidence>
<evidence type="ECO:0000256" key="6">
    <source>
        <dbReference type="SAM" id="SignalP"/>
    </source>
</evidence>
<reference evidence="8 9" key="1">
    <citation type="submission" date="2020-03" db="EMBL/GenBank/DDBJ databases">
        <title>Bradyrhizobium diversity isolated from nodules of Indigofera sp.</title>
        <authorList>
            <person name="Klepa M."/>
            <person name="Helene L."/>
            <person name="Hungria M."/>
        </authorList>
    </citation>
    <scope>NUCLEOTIDE SEQUENCE [LARGE SCALE GENOMIC DNA]</scope>
    <source>
        <strain evidence="8 9">WSM 1791</strain>
    </source>
</reference>
<feature type="signal peptide" evidence="6">
    <location>
        <begin position="1"/>
        <end position="20"/>
    </location>
</feature>
<evidence type="ECO:0000259" key="7">
    <source>
        <dbReference type="Pfam" id="PF13505"/>
    </source>
</evidence>
<feature type="chain" id="PRO_5030671090" evidence="6">
    <location>
        <begin position="21"/>
        <end position="249"/>
    </location>
</feature>
<evidence type="ECO:0000256" key="3">
    <source>
        <dbReference type="ARBA" id="ARBA00023136"/>
    </source>
</evidence>
<keyword evidence="2 6" id="KW-0732">Signal</keyword>
<dbReference type="GO" id="GO:0009279">
    <property type="term" value="C:cell outer membrane"/>
    <property type="evidence" value="ECO:0007669"/>
    <property type="project" value="UniProtKB-SubCell"/>
</dbReference>
<evidence type="ECO:0000256" key="4">
    <source>
        <dbReference type="ARBA" id="ARBA00023237"/>
    </source>
</evidence>
<dbReference type="InterPro" id="IPR011250">
    <property type="entry name" value="OMP/PagP_B-barrel"/>
</dbReference>
<dbReference type="RefSeq" id="WP_171582362.1">
    <property type="nucleotide sequence ID" value="NZ_JAAVLX010000009.1"/>
</dbReference>
<dbReference type="Pfam" id="PF13505">
    <property type="entry name" value="OMP_b-brl"/>
    <property type="match status" value="1"/>
</dbReference>
<evidence type="ECO:0000313" key="9">
    <source>
        <dbReference type="Proteomes" id="UP000544122"/>
    </source>
</evidence>
<keyword evidence="4" id="KW-0998">Cell outer membrane</keyword>
<evidence type="ECO:0000256" key="1">
    <source>
        <dbReference type="ARBA" id="ARBA00004442"/>
    </source>
</evidence>
<dbReference type="AlphaFoldDB" id="A0A7Y4LY40"/>
<sequence>MKKYLLATVALIAFAAPAAAADLAARPYTKAPPPAIAAVYDWTGFYIGANGGWGSSHKCWDSVAPALLLGPEGCHDATGGVAGGQLGYRWQTGTWVFGLEGQGNWADLRGSNASTLFLGSRNESRIDAFGLITGQIGYAANNVLFYVKGGAAVTADRFRIRDIPTGIVTGTTGDDTRWGASVGAGIEFGFAPNWSAGVEYNHLFMQDRTYTFTSPVTGAFFAADRIRQDVDLVTVRVNYRWGGPVIAKY</sequence>
<evidence type="ECO:0000313" key="8">
    <source>
        <dbReference type="EMBL" id="NOJ43153.1"/>
    </source>
</evidence>
<dbReference type="Proteomes" id="UP000544122">
    <property type="component" value="Unassembled WGS sequence"/>
</dbReference>
<feature type="domain" description="Outer membrane protein beta-barrel" evidence="7">
    <location>
        <begin position="7"/>
        <end position="205"/>
    </location>
</feature>
<proteinExistence type="inferred from homology"/>
<dbReference type="Gene3D" id="2.40.160.20">
    <property type="match status" value="1"/>
</dbReference>